<gene>
    <name evidence="1" type="ordered locus">DEFDS_1319</name>
</gene>
<protein>
    <submittedName>
        <fullName evidence="1">Uncharacterized protein</fullName>
    </submittedName>
</protein>
<dbReference type="HOGENOM" id="CLU_617847_0_0_0"/>
<evidence type="ECO:0000313" key="2">
    <source>
        <dbReference type="Proteomes" id="UP000001520"/>
    </source>
</evidence>
<keyword evidence="2" id="KW-1185">Reference proteome</keyword>
<dbReference type="AlphaFoldDB" id="D3PDW3"/>
<proteinExistence type="predicted"/>
<reference evidence="1 2" key="1">
    <citation type="journal article" date="2010" name="DNA Res.">
        <title>Bacterial lifestyle in a deep-sea hydrothermal vent chimney revealed by the genome sequence of the thermophilic bacterium Deferribacter desulfuricans SSM1.</title>
        <authorList>
            <person name="Takaki Y."/>
            <person name="Shimamura S."/>
            <person name="Nakagawa S."/>
            <person name="Fukuhara Y."/>
            <person name="Horikawa H."/>
            <person name="Ankai A."/>
            <person name="Harada T."/>
            <person name="Hosoyama A."/>
            <person name="Oguchi A."/>
            <person name="Fukui S."/>
            <person name="Fujita N."/>
            <person name="Takami H."/>
            <person name="Takai K."/>
        </authorList>
    </citation>
    <scope>NUCLEOTIDE SEQUENCE [LARGE SCALE GENOMIC DNA]</scope>
    <source>
        <strain evidence="2">DSM 14783 / JCM 11476 / NBRC 101012 / SSM1</strain>
    </source>
</reference>
<dbReference type="EMBL" id="AP011529">
    <property type="protein sequence ID" value="BAI80786.1"/>
    <property type="molecule type" value="Genomic_DNA"/>
</dbReference>
<accession>D3PDW3</accession>
<dbReference type="eggNOG" id="ENOG5032A62">
    <property type="taxonomic scope" value="Bacteria"/>
</dbReference>
<sequence length="435" mass="51435">MSNMNFFKIKEVFYFKGKISIKCLFVIILIVLLSCSTKNKSMLSSNTDTKVVKIFKNLNEKEDNLLKFESNMPKSDFILNGVVHFKRIYSVKTVSDNVTDFYILNNEIFILKNSVVKTNIKNCYELLVEDNAKEIRVSGNYIYLIYQNRIDIYDKRQCGKIGKIDAASYQYDFDNSFILLFLNRHFRVLDVTGKEILSGYLFKKIEQGKIFNRKLYLLNSDNELVVVDIDNKIIGNPVKVDFEEVYFFNDCIILEKNKKYYKLQYGDYLDNAKICYPLKKGDYPIFCFDNKKVFSFFDKLHDSVNKIMSDNEIYFFKSNNMLKYADLGKKVYFKEIFLNRPKLKACKTDNGYILFDIDGNKRFIDTNKYSIEKLPEKAECDKELTYKYGVFYENGNPIITIAKVVNENEKYKMLKREIDEDNIYYYFDKKVDTAK</sequence>
<dbReference type="KEGG" id="ddf:DEFDS_1319"/>
<evidence type="ECO:0000313" key="1">
    <source>
        <dbReference type="EMBL" id="BAI80786.1"/>
    </source>
</evidence>
<organism evidence="1 2">
    <name type="scientific">Deferribacter desulfuricans (strain DSM 14783 / JCM 11476 / NBRC 101012 / SSM1)</name>
    <dbReference type="NCBI Taxonomy" id="639282"/>
    <lineage>
        <taxon>Bacteria</taxon>
        <taxon>Pseudomonadati</taxon>
        <taxon>Deferribacterota</taxon>
        <taxon>Deferribacteres</taxon>
        <taxon>Deferribacterales</taxon>
        <taxon>Deferribacteraceae</taxon>
        <taxon>Deferribacter</taxon>
    </lineage>
</organism>
<dbReference type="Proteomes" id="UP000001520">
    <property type="component" value="Chromosome"/>
</dbReference>
<name>D3PDW3_DEFDS</name>